<feature type="compositionally biased region" description="Acidic residues" evidence="1">
    <location>
        <begin position="398"/>
        <end position="412"/>
    </location>
</feature>
<name>A0A969PLE6_9BACI</name>
<feature type="domain" description="Flagellar hook-length control protein-like C-terminal" evidence="2">
    <location>
        <begin position="302"/>
        <end position="380"/>
    </location>
</feature>
<proteinExistence type="predicted"/>
<comment type="caution">
    <text evidence="3">The sequence shown here is derived from an EMBL/GenBank/DDBJ whole genome shotgun (WGS) entry which is preliminary data.</text>
</comment>
<dbReference type="InterPro" id="IPR021136">
    <property type="entry name" value="Flagellar_hook_control-like_C"/>
</dbReference>
<dbReference type="EMBL" id="JAATHJ010000002">
    <property type="protein sequence ID" value="NJP36350.1"/>
    <property type="molecule type" value="Genomic_DNA"/>
</dbReference>
<dbReference type="CDD" id="cd17470">
    <property type="entry name" value="T3SS_Flik_C"/>
    <property type="match status" value="1"/>
</dbReference>
<organism evidence="3 4">
    <name type="scientific">Alkalicoccus luteus</name>
    <dbReference type="NCBI Taxonomy" id="1237094"/>
    <lineage>
        <taxon>Bacteria</taxon>
        <taxon>Bacillati</taxon>
        <taxon>Bacillota</taxon>
        <taxon>Bacilli</taxon>
        <taxon>Bacillales</taxon>
        <taxon>Bacillaceae</taxon>
        <taxon>Alkalicoccus</taxon>
    </lineage>
</organism>
<evidence type="ECO:0000313" key="4">
    <source>
        <dbReference type="Proteomes" id="UP000752012"/>
    </source>
</evidence>
<feature type="compositionally biased region" description="Basic and acidic residues" evidence="1">
    <location>
        <begin position="383"/>
        <end position="397"/>
    </location>
</feature>
<dbReference type="Pfam" id="PF02120">
    <property type="entry name" value="Flg_hook"/>
    <property type="match status" value="1"/>
</dbReference>
<feature type="region of interest" description="Disordered" evidence="1">
    <location>
        <begin position="378"/>
        <end position="412"/>
    </location>
</feature>
<protein>
    <recommendedName>
        <fullName evidence="2">Flagellar hook-length control protein-like C-terminal domain-containing protein</fullName>
    </recommendedName>
</protein>
<keyword evidence="4" id="KW-1185">Reference proteome</keyword>
<dbReference type="Proteomes" id="UP000752012">
    <property type="component" value="Unassembled WGS sequence"/>
</dbReference>
<evidence type="ECO:0000313" key="3">
    <source>
        <dbReference type="EMBL" id="NJP36350.1"/>
    </source>
</evidence>
<dbReference type="Gene3D" id="3.30.750.140">
    <property type="match status" value="1"/>
</dbReference>
<evidence type="ECO:0000259" key="2">
    <source>
        <dbReference type="Pfam" id="PF02120"/>
    </source>
</evidence>
<dbReference type="RefSeq" id="WP_168004634.1">
    <property type="nucleotide sequence ID" value="NZ_JAATHJ010000002.1"/>
</dbReference>
<dbReference type="InterPro" id="IPR038610">
    <property type="entry name" value="FliK-like_C_sf"/>
</dbReference>
<dbReference type="PANTHER" id="PTHR37533">
    <property type="entry name" value="FLAGELLAR HOOK-LENGTH CONTROL PROTEIN"/>
    <property type="match status" value="1"/>
</dbReference>
<dbReference type="AlphaFoldDB" id="A0A969PLE6"/>
<accession>A0A969PLE6</accession>
<evidence type="ECO:0000256" key="1">
    <source>
        <dbReference type="SAM" id="MobiDB-lite"/>
    </source>
</evidence>
<dbReference type="InterPro" id="IPR052563">
    <property type="entry name" value="FliK"/>
</dbReference>
<dbReference type="PANTHER" id="PTHR37533:SF2">
    <property type="entry name" value="FLAGELLAR HOOK-LENGTH CONTROL PROTEIN"/>
    <property type="match status" value="1"/>
</dbReference>
<reference evidence="3 4" key="1">
    <citation type="submission" date="2020-03" db="EMBL/GenBank/DDBJ databases">
        <title>Assessment of the enzymatic potential of alkaline-tolerant lipase obtained from Bacillus luteus H11 (technogenic soil) for the bioremediation of saline soils contaminated with petroleum substances.</title>
        <authorList>
            <person name="Kalwasinska A."/>
        </authorList>
    </citation>
    <scope>NUCLEOTIDE SEQUENCE [LARGE SCALE GENOMIC DNA]</scope>
    <source>
        <strain evidence="3 4">H11</strain>
    </source>
</reference>
<gene>
    <name evidence="3" type="ORF">HCN83_01970</name>
</gene>
<sequence>MIIQLLRAAMHEAPLQTKEEHVSQRDFIDLLQLAEEETADLLDQIVPEDLSEEAEEALMIPESEAETIVRELIDRFHDQDSMEDLLDGFKVDTSSGKLVFVKAGHAVEMGQADEADKEDFIKEVEKLVNGELDLPGLMALDKIARDELSSSQNSTEMQVPLPEKLQELNEKAPDSSEVRSEDSDQLLTGQEAEALLSFIQSVLRGRETSTMAGRSLANRQSSEQPAAQITAQDLSSALKTTDVMPVRSDALLQDKPLPDIRVQTFIPLSMQANFQTHSQVQETAGRQEAMIKQFETMVKRLQVQQMQNGSQQLTIRLHPQSLGRLEVTLQQVNGVMQARIMTFTSQARDVMEQTVHQLKQAFQQQNLQLDRVDIQQSVQQWKGQHESKREQQERDPETEQGAEEEQETELDFSEMMESLLEEVNE</sequence>